<feature type="compositionally biased region" description="Polar residues" evidence="1">
    <location>
        <begin position="438"/>
        <end position="448"/>
    </location>
</feature>
<accession>A0A0F7SPZ0</accession>
<organism evidence="2">
    <name type="scientific">Phaffia rhodozyma</name>
    <name type="common">Yeast</name>
    <name type="synonym">Xanthophyllomyces dendrorhous</name>
    <dbReference type="NCBI Taxonomy" id="264483"/>
    <lineage>
        <taxon>Eukaryota</taxon>
        <taxon>Fungi</taxon>
        <taxon>Dikarya</taxon>
        <taxon>Basidiomycota</taxon>
        <taxon>Agaricomycotina</taxon>
        <taxon>Tremellomycetes</taxon>
        <taxon>Cystofilobasidiales</taxon>
        <taxon>Mrakiaceae</taxon>
        <taxon>Phaffia</taxon>
    </lineage>
</organism>
<feature type="region of interest" description="Disordered" evidence="1">
    <location>
        <begin position="1781"/>
        <end position="1803"/>
    </location>
</feature>
<feature type="compositionally biased region" description="Low complexity" evidence="1">
    <location>
        <begin position="1626"/>
        <end position="1646"/>
    </location>
</feature>
<feature type="compositionally biased region" description="Polar residues" evidence="1">
    <location>
        <begin position="524"/>
        <end position="537"/>
    </location>
</feature>
<feature type="compositionally biased region" description="Low complexity" evidence="1">
    <location>
        <begin position="1718"/>
        <end position="1738"/>
    </location>
</feature>
<feature type="region of interest" description="Disordered" evidence="1">
    <location>
        <begin position="1832"/>
        <end position="1857"/>
    </location>
</feature>
<feature type="region of interest" description="Disordered" evidence="1">
    <location>
        <begin position="1718"/>
        <end position="1760"/>
    </location>
</feature>
<feature type="compositionally biased region" description="Polar residues" evidence="1">
    <location>
        <begin position="545"/>
        <end position="558"/>
    </location>
</feature>
<name>A0A0F7SPZ0_PHARH</name>
<feature type="compositionally biased region" description="Low complexity" evidence="1">
    <location>
        <begin position="790"/>
        <end position="803"/>
    </location>
</feature>
<feature type="compositionally biased region" description="Basic residues" evidence="1">
    <location>
        <begin position="371"/>
        <end position="380"/>
    </location>
</feature>
<feature type="compositionally biased region" description="Polar residues" evidence="1">
    <location>
        <begin position="746"/>
        <end position="768"/>
    </location>
</feature>
<feature type="region of interest" description="Disordered" evidence="1">
    <location>
        <begin position="746"/>
        <end position="833"/>
    </location>
</feature>
<feature type="compositionally biased region" description="Pro residues" evidence="1">
    <location>
        <begin position="270"/>
        <end position="281"/>
    </location>
</feature>
<feature type="region of interest" description="Disordered" evidence="1">
    <location>
        <begin position="1451"/>
        <end position="1470"/>
    </location>
</feature>
<dbReference type="EMBL" id="LN483142">
    <property type="protein sequence ID" value="CED83461.1"/>
    <property type="molecule type" value="Genomic_DNA"/>
</dbReference>
<feature type="region of interest" description="Disordered" evidence="1">
    <location>
        <begin position="1538"/>
        <end position="1603"/>
    </location>
</feature>
<sequence length="1857" mass="199219">MDPNRGTSIASTTTARFPPIAARGGSFLPPVSQPPTRPISRRPSVGSSSLLPTPLASPSPHQSGLPSPGASHPAASFSPLNSKSSGYHDRDQHLNGSIGGRTGLKQPTHDAAAAATSYSELGVGKPGSLPTSLAPFQQQQQKQQHSAYPSGPYEANALSPTHTTYSTDKLSGMVQTDSPQPYRGRSSVDYPSTQSTPKGKEVARSPGLWRNTHASSQSSPHRTERKSSWGGTAKPLLRPESELSIGSPIQDGTPIHLYPSSPNGGRGAPLSPPPRPAPPTEEPLFLSQTNQSIYPHTSIQTNSSSRPLGSRNVSSPSTFHRTPLAGLGMVRTSTDIDRGRPSVYQAEYSRGSVDELGWSGTGDSPVGKAGKSGKTKKITPKKSSGVLRNLFGKKKDSASDGGSPGGDGIKADAVPPMPAFPSMFQRGGYSNGIEEQTRSVSLGSKSKQSYTPTPATTTTTPSTSTSSASSSSGVPTSLPNSFSWEAPAKVPPITPAFKLSTPPSPQISLPSFPSAGSAGFPGSDSATSLHPTSQQKTQHNRKISEISTDSLSSDNKPVNRSSELFKLPDLPTFNNRISFNAGLSGSFSGAFLSEYGNSSDSHLLPSSSRKKGPAHRRVLSKSSSEIWGSADSGRSGKGSWAGSRQGDVEKALDDLQLEVERGVAAEARRVGFAYLPSPPTLPSLASTTFDSSSPSDHVTSLPYMLPPPAIIAAPADPEFSVTPTSLITPQPGLFSTTVLGPVLSPRESSAQFEGPSALNNSTHPSLSSIFPPEISLREKETTSQSHPVGPVSTSSSSTTIPMPTSAPTPVQPLTLTRRRDSNSLPGKPTKYPSVVGAIGDQIMSPISNRDEPLDGLFDSKKRVGGKAGAATEGKTKEREVIKILTEEVRAKRRRENGVEVRDLQGKLEDCLQELRLAPIRAPIIRGVLLPILYDAERRGFDSEKVIDNKKLRAVYFEGLIMFVVKEIWLEQTPSERGAVLEAVASLIESPVLSIKALQSDPEDQAMFRKIMRTVISFVMNKLSSKGIFQNTLSFGGRILAFSFFRIEGIAQQLLAAMPISRVTLTRQMNVIAQVESTQSGPSYVHQSEPFPSYLLPFTKDDPRDYLASLRSTQCVYEDSEDEAAFRFPMGNWLRRWQSDDSELFFAFFRAYHKNLAKFYPSLGNPENPARLQSSVVLASPGYAHISAAFATKCLSYVQGKIVSVTTSAATNSFNSNETAGFGGSPGKPPVLESANRRLSDSVSYLLNTPMIVDPEFGTDTDGAKVWGNMSDIWTRLLVNRTNMYEPKGVFCLFDFLDSIASAPPDLFDDLSLSSSPTNAFSVKFIVSTLEIILRDGDHALTLCKCVSFIFQHWDSLTANPEDRLRVLGLLFDPVIFERLVLFWSQSVRSYVVRLLVFRLSHIKKRDGVESEPTEAELYTIKLLNNRLEAIRVRHGEIEPSVLGTILDEEEDCPSGQNAHGEDSETVGGGIHRSKSTIAMVPLIKQPSLQRSEEALSAPAKVEQLDARALSLTAESIPTDGLPSSPLGKATQWFKKSFGAKKKRSGAGKGMPSPTRSTLYGINEVSDDLEIDSDPYASPTKSTSTRSSMISTSASVPTGSTSVSVPPPIQTPVFLAPTTTSYKHDLSSPVRSSFESSSSSPLSSNFSDIEQKNFNQRPYGSSAVSARAPLNESSSGLATNNVFTVSTPESTSPDLSTAPAAHSGVFSFDFAQTPVSDSFDSSQLTSSGSSVSSAAGSSSNGLALAPGHVSATPRMSRSFSKRSSLLTPLASTLLERLAMLGEEEENASTSEKEKEKERSSKKGYDRKLHPYAIRMLAELEDTMVEYNEWFGPDGQGTLSGDGQPPRLTVGWSFHDEDD</sequence>
<reference evidence="2" key="1">
    <citation type="submission" date="2014-08" db="EMBL/GenBank/DDBJ databases">
        <authorList>
            <person name="Sharma Rahul"/>
            <person name="Thines Marco"/>
        </authorList>
    </citation>
    <scope>NUCLEOTIDE SEQUENCE</scope>
</reference>
<dbReference type="Pfam" id="PF08578">
    <property type="entry name" value="DUF1765"/>
    <property type="match status" value="1"/>
</dbReference>
<feature type="compositionally biased region" description="Basic residues" evidence="1">
    <location>
        <begin position="608"/>
        <end position="619"/>
    </location>
</feature>
<feature type="region of interest" description="Disordered" evidence="1">
    <location>
        <begin position="1624"/>
        <end position="1646"/>
    </location>
</feature>
<proteinExistence type="predicted"/>
<feature type="compositionally biased region" description="Low complexity" evidence="1">
    <location>
        <begin position="1579"/>
        <end position="1603"/>
    </location>
</feature>
<dbReference type="InterPro" id="IPR013887">
    <property type="entry name" value="UPF0592"/>
</dbReference>
<feature type="compositionally biased region" description="Low complexity" evidence="1">
    <location>
        <begin position="449"/>
        <end position="477"/>
    </location>
</feature>
<dbReference type="PANTHER" id="PTHR37988:SF1">
    <property type="entry name" value="UPF0592 MEMBRANE PROTEIN C7D4.03C"/>
    <property type="match status" value="1"/>
</dbReference>
<feature type="region of interest" description="Disordered" evidence="1">
    <location>
        <begin position="601"/>
        <end position="645"/>
    </location>
</feature>
<feature type="compositionally biased region" description="Low complexity" evidence="1">
    <location>
        <begin position="47"/>
        <end position="60"/>
    </location>
</feature>
<evidence type="ECO:0000256" key="1">
    <source>
        <dbReference type="SAM" id="MobiDB-lite"/>
    </source>
</evidence>
<feature type="compositionally biased region" description="Polar residues" evidence="1">
    <location>
        <begin position="1"/>
        <end position="15"/>
    </location>
</feature>
<protein>
    <submittedName>
        <fullName evidence="2">Uncharacterized protein family UPF0592</fullName>
    </submittedName>
</protein>
<evidence type="ECO:0000313" key="2">
    <source>
        <dbReference type="EMBL" id="CED83461.1"/>
    </source>
</evidence>
<feature type="compositionally biased region" description="Basic and acidic residues" evidence="1">
    <location>
        <begin position="1789"/>
        <end position="1803"/>
    </location>
</feature>
<feature type="region of interest" description="Disordered" evidence="1">
    <location>
        <begin position="1"/>
        <end position="558"/>
    </location>
</feature>
<dbReference type="PANTHER" id="PTHR37988">
    <property type="entry name" value="UPF0592 MEMBRANE PROTEIN C7D4.03C"/>
    <property type="match status" value="1"/>
</dbReference>
<feature type="compositionally biased region" description="Polar residues" evidence="1">
    <location>
        <begin position="158"/>
        <end position="179"/>
    </location>
</feature>
<feature type="compositionally biased region" description="Polar residues" evidence="1">
    <location>
        <begin position="286"/>
        <end position="320"/>
    </location>
</feature>